<dbReference type="EMBL" id="NEDP02004389">
    <property type="protein sequence ID" value="OWF45818.1"/>
    <property type="molecule type" value="Genomic_DNA"/>
</dbReference>
<evidence type="ECO:0000313" key="4">
    <source>
        <dbReference type="Proteomes" id="UP000242188"/>
    </source>
</evidence>
<dbReference type="GO" id="GO:0032502">
    <property type="term" value="P:developmental process"/>
    <property type="evidence" value="ECO:0007669"/>
    <property type="project" value="TreeGrafter"/>
</dbReference>
<feature type="compositionally biased region" description="Acidic residues" evidence="1">
    <location>
        <begin position="26"/>
        <end position="35"/>
    </location>
</feature>
<dbReference type="AlphaFoldDB" id="A0A210QAQ9"/>
<dbReference type="STRING" id="6573.A0A210QAQ9"/>
<comment type="caution">
    <text evidence="3">The sequence shown here is derived from an EMBL/GenBank/DDBJ whole genome shotgun (WGS) entry which is preliminary data.</text>
</comment>
<gene>
    <name evidence="3" type="ORF">KP79_PYT11252</name>
</gene>
<organism evidence="3 4">
    <name type="scientific">Mizuhopecten yessoensis</name>
    <name type="common">Japanese scallop</name>
    <name type="synonym">Patinopecten yessoensis</name>
    <dbReference type="NCBI Taxonomy" id="6573"/>
    <lineage>
        <taxon>Eukaryota</taxon>
        <taxon>Metazoa</taxon>
        <taxon>Spiralia</taxon>
        <taxon>Lophotrochozoa</taxon>
        <taxon>Mollusca</taxon>
        <taxon>Bivalvia</taxon>
        <taxon>Autobranchia</taxon>
        <taxon>Pteriomorphia</taxon>
        <taxon>Pectinida</taxon>
        <taxon>Pectinoidea</taxon>
        <taxon>Pectinidae</taxon>
        <taxon>Mizuhopecten</taxon>
    </lineage>
</organism>
<dbReference type="Gene3D" id="4.10.280.10">
    <property type="entry name" value="Helix-loop-helix DNA-binding domain"/>
    <property type="match status" value="1"/>
</dbReference>
<dbReference type="SMART" id="SM00353">
    <property type="entry name" value="HLH"/>
    <property type="match status" value="1"/>
</dbReference>
<reference evidence="3 4" key="1">
    <citation type="journal article" date="2017" name="Nat. Ecol. Evol.">
        <title>Scallop genome provides insights into evolution of bilaterian karyotype and development.</title>
        <authorList>
            <person name="Wang S."/>
            <person name="Zhang J."/>
            <person name="Jiao W."/>
            <person name="Li J."/>
            <person name="Xun X."/>
            <person name="Sun Y."/>
            <person name="Guo X."/>
            <person name="Huan P."/>
            <person name="Dong B."/>
            <person name="Zhang L."/>
            <person name="Hu X."/>
            <person name="Sun X."/>
            <person name="Wang J."/>
            <person name="Zhao C."/>
            <person name="Wang Y."/>
            <person name="Wang D."/>
            <person name="Huang X."/>
            <person name="Wang R."/>
            <person name="Lv J."/>
            <person name="Li Y."/>
            <person name="Zhang Z."/>
            <person name="Liu B."/>
            <person name="Lu W."/>
            <person name="Hui Y."/>
            <person name="Liang J."/>
            <person name="Zhou Z."/>
            <person name="Hou R."/>
            <person name="Li X."/>
            <person name="Liu Y."/>
            <person name="Li H."/>
            <person name="Ning X."/>
            <person name="Lin Y."/>
            <person name="Zhao L."/>
            <person name="Xing Q."/>
            <person name="Dou J."/>
            <person name="Li Y."/>
            <person name="Mao J."/>
            <person name="Guo H."/>
            <person name="Dou H."/>
            <person name="Li T."/>
            <person name="Mu C."/>
            <person name="Jiang W."/>
            <person name="Fu Q."/>
            <person name="Fu X."/>
            <person name="Miao Y."/>
            <person name="Liu J."/>
            <person name="Yu Q."/>
            <person name="Li R."/>
            <person name="Liao H."/>
            <person name="Li X."/>
            <person name="Kong Y."/>
            <person name="Jiang Z."/>
            <person name="Chourrout D."/>
            <person name="Li R."/>
            <person name="Bao Z."/>
        </authorList>
    </citation>
    <scope>NUCLEOTIDE SEQUENCE [LARGE SCALE GENOMIC DNA]</scope>
    <source>
        <strain evidence="3 4">PY_sf001</strain>
    </source>
</reference>
<evidence type="ECO:0000259" key="2">
    <source>
        <dbReference type="PROSITE" id="PS50888"/>
    </source>
</evidence>
<feature type="region of interest" description="Disordered" evidence="1">
    <location>
        <begin position="282"/>
        <end position="352"/>
    </location>
</feature>
<dbReference type="InterPro" id="IPR011598">
    <property type="entry name" value="bHLH_dom"/>
</dbReference>
<accession>A0A210QAQ9</accession>
<dbReference type="GO" id="GO:0000977">
    <property type="term" value="F:RNA polymerase II transcription regulatory region sequence-specific DNA binding"/>
    <property type="evidence" value="ECO:0007669"/>
    <property type="project" value="TreeGrafter"/>
</dbReference>
<dbReference type="GO" id="GO:0000981">
    <property type="term" value="F:DNA-binding transcription factor activity, RNA polymerase II-specific"/>
    <property type="evidence" value="ECO:0007669"/>
    <property type="project" value="TreeGrafter"/>
</dbReference>
<feature type="compositionally biased region" description="Basic and acidic residues" evidence="1">
    <location>
        <begin position="342"/>
        <end position="352"/>
    </location>
</feature>
<name>A0A210QAQ9_MIZYE</name>
<proteinExistence type="predicted"/>
<feature type="compositionally biased region" description="Basic and acidic residues" evidence="1">
    <location>
        <begin position="1"/>
        <end position="23"/>
    </location>
</feature>
<dbReference type="GO" id="GO:0046983">
    <property type="term" value="F:protein dimerization activity"/>
    <property type="evidence" value="ECO:0007669"/>
    <property type="project" value="InterPro"/>
</dbReference>
<keyword evidence="4" id="KW-1185">Reference proteome</keyword>
<dbReference type="InterPro" id="IPR050283">
    <property type="entry name" value="E-box_TF_Regulators"/>
</dbReference>
<sequence length="352" mass="39323">MDRGSRDVQKDIESKEEALDRSYTDLSDESDDDGPIDLTMECVSVKEEPSSDSQETKTARNTDGRYKRRKVCDVRISRQLCEVSEETKRRTANIQERHRMQRMSSALQQLKDSLPDEFKLYNKKLSKIRTLRIAIGYIRALESMLKSAPTPVKREQFPIGTPRVPGPNEAYLAALGTCTPLPFPTPGTNDAVETLYTHPAMYSAYFPSSPYWNTEGLQSPATCMMPLPLCYETPNYPTPNVTPASATPRFTPIQGKHPSHRSDGGSHRLSSVAKRLVRSSVYPSPFGDGRNANELNTSFLSAGSEEVTEPDDDGGRERFSNDCCFSIEGVYPLPPDDTPLNQHKDRTGYAGR</sequence>
<dbReference type="OrthoDB" id="6241467at2759"/>
<dbReference type="SUPFAM" id="SSF47459">
    <property type="entry name" value="HLH, helix-loop-helix DNA-binding domain"/>
    <property type="match status" value="1"/>
</dbReference>
<dbReference type="PANTHER" id="PTHR23349">
    <property type="entry name" value="BASIC HELIX-LOOP-HELIX TRANSCRIPTION FACTOR, TWIST"/>
    <property type="match status" value="1"/>
</dbReference>
<feature type="compositionally biased region" description="Basic and acidic residues" evidence="1">
    <location>
        <begin position="44"/>
        <end position="64"/>
    </location>
</feature>
<feature type="region of interest" description="Disordered" evidence="1">
    <location>
        <begin position="1"/>
        <end position="64"/>
    </location>
</feature>
<evidence type="ECO:0000256" key="1">
    <source>
        <dbReference type="SAM" id="MobiDB-lite"/>
    </source>
</evidence>
<evidence type="ECO:0000313" key="3">
    <source>
        <dbReference type="EMBL" id="OWF45818.1"/>
    </source>
</evidence>
<dbReference type="InterPro" id="IPR036638">
    <property type="entry name" value="HLH_DNA-bd_sf"/>
</dbReference>
<dbReference type="PROSITE" id="PS50888">
    <property type="entry name" value="BHLH"/>
    <property type="match status" value="1"/>
</dbReference>
<dbReference type="CDD" id="cd11390">
    <property type="entry name" value="bHLH_TS"/>
    <property type="match status" value="1"/>
</dbReference>
<dbReference type="Proteomes" id="UP000242188">
    <property type="component" value="Unassembled WGS sequence"/>
</dbReference>
<dbReference type="Pfam" id="PF00010">
    <property type="entry name" value="HLH"/>
    <property type="match status" value="1"/>
</dbReference>
<protein>
    <submittedName>
        <fullName evidence="3">Pancreas transcription factor 1 subunit alpha</fullName>
    </submittedName>
</protein>
<feature type="domain" description="BHLH" evidence="2">
    <location>
        <begin position="87"/>
        <end position="141"/>
    </location>
</feature>
<dbReference type="PANTHER" id="PTHR23349:SF68">
    <property type="entry name" value="FI14601P"/>
    <property type="match status" value="1"/>
</dbReference>